<gene>
    <name evidence="3" type="ORF">EI97DRAFT_498779</name>
</gene>
<evidence type="ECO:0000313" key="4">
    <source>
        <dbReference type="Proteomes" id="UP000800097"/>
    </source>
</evidence>
<keyword evidence="2" id="KW-1133">Transmembrane helix</keyword>
<evidence type="ECO:0000256" key="1">
    <source>
        <dbReference type="SAM" id="MobiDB-lite"/>
    </source>
</evidence>
<keyword evidence="2" id="KW-0472">Membrane</keyword>
<dbReference type="OrthoDB" id="3801533at2759"/>
<dbReference type="Proteomes" id="UP000800097">
    <property type="component" value="Unassembled WGS sequence"/>
</dbReference>
<reference evidence="3" key="1">
    <citation type="journal article" date="2020" name="Stud. Mycol.">
        <title>101 Dothideomycetes genomes: a test case for predicting lifestyles and emergence of pathogens.</title>
        <authorList>
            <person name="Haridas S."/>
            <person name="Albert R."/>
            <person name="Binder M."/>
            <person name="Bloem J."/>
            <person name="Labutti K."/>
            <person name="Salamov A."/>
            <person name="Andreopoulos B."/>
            <person name="Baker S."/>
            <person name="Barry K."/>
            <person name="Bills G."/>
            <person name="Bluhm B."/>
            <person name="Cannon C."/>
            <person name="Castanera R."/>
            <person name="Culley D."/>
            <person name="Daum C."/>
            <person name="Ezra D."/>
            <person name="Gonzalez J."/>
            <person name="Henrissat B."/>
            <person name="Kuo A."/>
            <person name="Liang C."/>
            <person name="Lipzen A."/>
            <person name="Lutzoni F."/>
            <person name="Magnuson J."/>
            <person name="Mondo S."/>
            <person name="Nolan M."/>
            <person name="Ohm R."/>
            <person name="Pangilinan J."/>
            <person name="Park H.-J."/>
            <person name="Ramirez L."/>
            <person name="Alfaro M."/>
            <person name="Sun H."/>
            <person name="Tritt A."/>
            <person name="Yoshinaga Y."/>
            <person name="Zwiers L.-H."/>
            <person name="Turgeon B."/>
            <person name="Goodwin S."/>
            <person name="Spatafora J."/>
            <person name="Crous P."/>
            <person name="Grigoriev I."/>
        </authorList>
    </citation>
    <scope>NUCLEOTIDE SEQUENCE</scope>
    <source>
        <strain evidence="3">CBS 379.55</strain>
    </source>
</reference>
<dbReference type="EMBL" id="ML986486">
    <property type="protein sequence ID" value="KAF2279274.1"/>
    <property type="molecule type" value="Genomic_DNA"/>
</dbReference>
<dbReference type="InterPro" id="IPR036844">
    <property type="entry name" value="Hint_dom_sf"/>
</dbReference>
<evidence type="ECO:0000256" key="2">
    <source>
        <dbReference type="SAM" id="Phobius"/>
    </source>
</evidence>
<accession>A0A6A6JSQ0</accession>
<keyword evidence="2" id="KW-0812">Transmembrane</keyword>
<dbReference type="SUPFAM" id="SSF51294">
    <property type="entry name" value="Hedgehog/intein (Hint) domain"/>
    <property type="match status" value="1"/>
</dbReference>
<evidence type="ECO:0000313" key="3">
    <source>
        <dbReference type="EMBL" id="KAF2279274.1"/>
    </source>
</evidence>
<dbReference type="Gene3D" id="2.170.16.10">
    <property type="entry name" value="Hedgehog/Intein (Hint) domain"/>
    <property type="match status" value="1"/>
</dbReference>
<proteinExistence type="predicted"/>
<feature type="transmembrane region" description="Helical" evidence="2">
    <location>
        <begin position="1471"/>
        <end position="1491"/>
    </location>
</feature>
<protein>
    <submittedName>
        <fullName evidence="3">Uncharacterized protein</fullName>
    </submittedName>
</protein>
<dbReference type="RefSeq" id="XP_033656813.1">
    <property type="nucleotide sequence ID" value="XM_033802577.1"/>
</dbReference>
<feature type="transmembrane region" description="Helical" evidence="2">
    <location>
        <begin position="1511"/>
        <end position="1530"/>
    </location>
</feature>
<dbReference type="GeneID" id="54555752"/>
<keyword evidence="4" id="KW-1185">Reference proteome</keyword>
<organism evidence="3 4">
    <name type="scientific">Westerdykella ornata</name>
    <dbReference type="NCBI Taxonomy" id="318751"/>
    <lineage>
        <taxon>Eukaryota</taxon>
        <taxon>Fungi</taxon>
        <taxon>Dikarya</taxon>
        <taxon>Ascomycota</taxon>
        <taxon>Pezizomycotina</taxon>
        <taxon>Dothideomycetes</taxon>
        <taxon>Pleosporomycetidae</taxon>
        <taxon>Pleosporales</taxon>
        <taxon>Sporormiaceae</taxon>
        <taxon>Westerdykella</taxon>
    </lineage>
</organism>
<feature type="region of interest" description="Disordered" evidence="1">
    <location>
        <begin position="47"/>
        <end position="82"/>
    </location>
</feature>
<name>A0A6A6JSQ0_WESOR</name>
<sequence length="1739" mass="188821">MAGLRSKSRHKWHYTQKYKRKCSPTLRHPMLTPRQSFSIYSSGPRNLGTKMDVSKPPPGQAGAVGLPSSVGPGRNASAPKPKPIRNWIEKEDIDMSVQYPLAMDLLFELLTIPEWNQPASTDILVRCAKWCPRGGAPFFGGPSDADLATLKSDMGSQLDPGAYMRRQDVQKLAALAIVIGMSSTTDYGLGTRVVKSEALNYRSGKNRDGLLPSFGHEVFGMQVSRQVAEQKPPGKPLDERIADDEFVSEYKGLMADPIFLVNFKTRHNIGTNTMLNDAFVYVRDEIKLRRPGEDISSLNALGTAVGPKYGPSLLDGWTQLYDTQVFEKACKDACAVSTEQTWPIWAGPHGMQSGTHHRVIHARGVNEWLDAQSALQGQDGFTTPIIVDGSVHGLVDDWDDPGSSSCFIEGTTVHTDRGIQRIETIGEGTVVLTRLKINHAEWGCTSDEPVKVLATAGKQRTKVYGINQIKPFFTAGHVFHTTTGLRAIDPKLARIENDWLQVGTLRIGDEVLRVPQHSGASSVSSSTSYDIVTIHALPAEVTTSSHLYGLHLREGLRSYHANGFLVALNYPELTVQRIVKQMHGLPFAELQTYVADLERSQPAISAAFGPRIANFVSQRMKASHPLNPLAEIKTPSGDIRKSRPHHTANPMDLVRSFCLRPRHTGGGGNAIVDGQKLAEVTIVHGRVIIDGVICHRATITDGRIRWSRQLNEGKHEHGQLKFDRAGFSAGGSLLLTPDANRSTLHRGTHILTKADPSSATWSLIAGDSENMKTAFDGGDDISDILTKAMTGLRWPNQPPVVTTPGWEQWPWSVTIGSVSINELSETTASIPEFDALLQSIIAGGNQNQIKAITDKNGNVIPSVIYDSVVYLAGNVMCAEFYINMDWDRIELLRRNKAKQNGEKYIPTPANLRFSTLHVENPDYVTLQGWYQVDQNVENSDIKEAVPYSYGLLSSISSTTGAIVQEGRRLEAQRTAHTKLAACWPSIGSALGDGPAVVTEVMAVEDDDNDYSLGNLMYETTWPATDVSVQQAAQNQVTNAILYHTSKDHLDLFGVNRPDVDMAIQAIADKTKQFLAEDLAKAYLCQGMSSQPFFNDKFDDNKRTRLKYFLSGKGKGTLSQSAEYANATAICSRVAYQGLVGNLNKYRLKDGKLWATQMYRQVSQGGFISGLGRSMAVPGYDGPNLVNRYVMALDTLYPDGTYAKDFANLALNQLADQVSRLKETKFDRGELTDFLQQTMTGLIAQLLGTESFPENSVLQGLKDDINKLGIVGTDLAAATRWVLENLWIIQLSCDIFENIGMMRRGDGVKYSDAIDKWAEENPGKGKIAAITKGTVMFCTTAYSIFKGFSVLTGRGWNDLNDMEKVALVTALIDSTTNLLNGLKDAWDLWKTAASGGAGDAAELDGALGGSVISNVPAPEAIEMENLGASIGENAPESVGSQAARQAVRPPPTGGKKFGFTYWEEDFEVADQVTSFIGFFAGCVATVAIGFQVKEDFDNGQNPGVKALDVLQIIDVGLGTAVGLVAFVGTLAGVSFAFVPVAGAILAVAGLILMIVSLWVHPDPPESAAQKFLDGDGGSWMSNCPAPPDPLLQYSLLPASVKTGTADQSVTLTITNPISATSAAQIVNLIITWAEGDDDSMCLLKSSDDASFVLTSPDSSFACGRPAHDNTPKVQLLIFVTDAQANNAPLKPGDQIKLVFTGKVSAKPGTAEVDIKENTTFTEDTTTYTRDASVKIQVTKT</sequence>
<feature type="transmembrane region" description="Helical" evidence="2">
    <location>
        <begin position="1536"/>
        <end position="1558"/>
    </location>
</feature>